<dbReference type="InterPro" id="IPR017437">
    <property type="entry name" value="ATP-NAD_kinase_PpnK-typ_C"/>
</dbReference>
<dbReference type="GO" id="GO:0005516">
    <property type="term" value="F:calmodulin binding"/>
    <property type="evidence" value="ECO:0007669"/>
    <property type="project" value="UniProtKB-KW"/>
</dbReference>
<dbReference type="PANTHER" id="PTHR20275">
    <property type="entry name" value="NAD KINASE"/>
    <property type="match status" value="1"/>
</dbReference>
<keyword evidence="12" id="KW-0809">Transit peptide</keyword>
<protein>
    <recommendedName>
        <fullName evidence="3">NAD(+) kinase</fullName>
        <ecNumber evidence="3">2.7.1.23</ecNumber>
    </recommendedName>
</protein>
<dbReference type="EMBL" id="JAXQNO010000003">
    <property type="protein sequence ID" value="KAK4801457.1"/>
    <property type="molecule type" value="Genomic_DNA"/>
</dbReference>
<comment type="subcellular location">
    <subcellularLocation>
        <location evidence="1">Plastid</location>
        <location evidence="1">Chloroplast</location>
    </subcellularLocation>
</comment>
<organism evidence="18 19">
    <name type="scientific">Trapa natans</name>
    <name type="common">Water chestnut</name>
    <dbReference type="NCBI Taxonomy" id="22666"/>
    <lineage>
        <taxon>Eukaryota</taxon>
        <taxon>Viridiplantae</taxon>
        <taxon>Streptophyta</taxon>
        <taxon>Embryophyta</taxon>
        <taxon>Tracheophyta</taxon>
        <taxon>Spermatophyta</taxon>
        <taxon>Magnoliopsida</taxon>
        <taxon>eudicotyledons</taxon>
        <taxon>Gunneridae</taxon>
        <taxon>Pentapetalae</taxon>
        <taxon>rosids</taxon>
        <taxon>malvids</taxon>
        <taxon>Myrtales</taxon>
        <taxon>Lythraceae</taxon>
        <taxon>Trapa</taxon>
    </lineage>
</organism>
<comment type="function">
    <text evidence="15">Involved in chlorophyll synthesis and chloroplast protection against oxidative damage.</text>
</comment>
<dbReference type="GO" id="GO:0019674">
    <property type="term" value="P:NAD+ metabolic process"/>
    <property type="evidence" value="ECO:0007669"/>
    <property type="project" value="InterPro"/>
</dbReference>
<evidence type="ECO:0000256" key="3">
    <source>
        <dbReference type="ARBA" id="ARBA00012120"/>
    </source>
</evidence>
<dbReference type="Pfam" id="PF09775">
    <property type="entry name" value="Keratin_assoc"/>
    <property type="match status" value="1"/>
</dbReference>
<dbReference type="PANTHER" id="PTHR20275:SF6">
    <property type="entry name" value="NAD KINASE 2, CHLOROPLASTIC"/>
    <property type="match status" value="1"/>
</dbReference>
<dbReference type="InterPro" id="IPR018614">
    <property type="entry name" value="KRTCAP2"/>
</dbReference>
<keyword evidence="6" id="KW-0808">Transferase</keyword>
<evidence type="ECO:0000256" key="9">
    <source>
        <dbReference type="ARBA" id="ARBA00022840"/>
    </source>
</evidence>
<dbReference type="SUPFAM" id="SSF52799">
    <property type="entry name" value="(Phosphotyrosine protein) phosphatases II"/>
    <property type="match status" value="1"/>
</dbReference>
<name>A0AAN7ML80_TRANT</name>
<keyword evidence="11" id="KW-0112">Calmodulin-binding</keyword>
<dbReference type="GO" id="GO:0003951">
    <property type="term" value="F:NAD+ kinase activity"/>
    <property type="evidence" value="ECO:0007669"/>
    <property type="project" value="UniProtKB-EC"/>
</dbReference>
<feature type="transmembrane region" description="Helical" evidence="16">
    <location>
        <begin position="987"/>
        <end position="1004"/>
    </location>
</feature>
<comment type="catalytic activity">
    <reaction evidence="14">
        <text>NAD(+) + ATP = ADP + NADP(+) + H(+)</text>
        <dbReference type="Rhea" id="RHEA:18629"/>
        <dbReference type="ChEBI" id="CHEBI:15378"/>
        <dbReference type="ChEBI" id="CHEBI:30616"/>
        <dbReference type="ChEBI" id="CHEBI:57540"/>
        <dbReference type="ChEBI" id="CHEBI:58349"/>
        <dbReference type="ChEBI" id="CHEBI:456216"/>
        <dbReference type="EC" id="2.7.1.23"/>
    </reaction>
</comment>
<dbReference type="Pfam" id="PF20143">
    <property type="entry name" value="NAD_kinase_C"/>
    <property type="match status" value="1"/>
</dbReference>
<keyword evidence="10" id="KW-0521">NADP</keyword>
<evidence type="ECO:0000256" key="16">
    <source>
        <dbReference type="SAM" id="Phobius"/>
    </source>
</evidence>
<dbReference type="GO" id="GO:0009507">
    <property type="term" value="C:chloroplast"/>
    <property type="evidence" value="ECO:0007669"/>
    <property type="project" value="UniProtKB-SubCell"/>
</dbReference>
<dbReference type="EC" id="2.7.1.23" evidence="3"/>
<dbReference type="HAMAP" id="MF_00361">
    <property type="entry name" value="NAD_kinase"/>
    <property type="match status" value="1"/>
</dbReference>
<dbReference type="InterPro" id="IPR002504">
    <property type="entry name" value="NADK"/>
</dbReference>
<evidence type="ECO:0000259" key="17">
    <source>
        <dbReference type="Pfam" id="PF22741"/>
    </source>
</evidence>
<keyword evidence="9" id="KW-0067">ATP-binding</keyword>
<dbReference type="Pfam" id="PF01513">
    <property type="entry name" value="NAD_kinase"/>
    <property type="match status" value="1"/>
</dbReference>
<evidence type="ECO:0000256" key="4">
    <source>
        <dbReference type="ARBA" id="ARBA00022528"/>
    </source>
</evidence>
<feature type="domain" description="DSP-PTPase phosphatase fused to NAD+ Kinase" evidence="17">
    <location>
        <begin position="241"/>
        <end position="387"/>
    </location>
</feature>
<dbReference type="FunFam" id="2.60.200.30:FF:000004">
    <property type="entry name" value="NAD kinase 2, chloroplastic"/>
    <property type="match status" value="1"/>
</dbReference>
<proteinExistence type="inferred from homology"/>
<evidence type="ECO:0000256" key="6">
    <source>
        <dbReference type="ARBA" id="ARBA00022679"/>
    </source>
</evidence>
<feature type="transmembrane region" description="Helical" evidence="16">
    <location>
        <begin position="1046"/>
        <end position="1074"/>
    </location>
</feature>
<dbReference type="Proteomes" id="UP001346149">
    <property type="component" value="Unassembled WGS sequence"/>
</dbReference>
<dbReference type="InterPro" id="IPR016064">
    <property type="entry name" value="NAD/diacylglycerol_kinase_sf"/>
</dbReference>
<accession>A0AAN7ML80</accession>
<keyword evidence="16" id="KW-0472">Membrane</keyword>
<dbReference type="Gene3D" id="3.40.50.10330">
    <property type="entry name" value="Probable inorganic polyphosphate/atp-NAD kinase, domain 1"/>
    <property type="match status" value="1"/>
</dbReference>
<sequence length="1084" mass="120767">MLLLHVPSGDLFHGSPVFATHLWPRGLNLQLGPILGCRLLISSNKRIRFVVSAEISDPFSPKLRPISQRFIYSHDTSQSHWVGPVPGDISEIEAYCRIFRAAEGLHTALMDSLCNPFTGECTVHYDYPSDETPLLEDKIVSVLGCIISLLNKGREDVLSGRTSAASNSFRLGDVSMMDDTLPPLAVFRNEMKQCCESLHVALEDFLTPSDGDERNTDIWRKLQRLKNVCYDMGFARNDESPLHVLLANWRHVYLSMMKEDMVTEDSEVAFWKGGQVTEEGLKWLVKNDFKTIVDLRAETVKDRFYQEVLDEAVMDGKIELVHLPVEIGTAPNMEQVEKFAALVADCRKRPLYLHSREGVWRTSAMVSRWRQYMSRLSNQYALTSMNLIETTDEVYESLLSLEGSSSSIEKDGVLLEKVDSPYSLSEASNGDLPYKVEAGKDTASANNDKISDEGNAAFKRDSNEVTSQMQFTDVNPMRAQIPPPNFFSRRVMSGFLQRISISSPTYLSSQHKNAEATVKSKKPYPTIPPTLSVNETKFNGSMAGNIVSLNLTDRVVSNGNMNIDNRLVKVDYETGNDLAKGTSQNQQRNGAASSVVLDDDGYGKIEGNMCASATGVVRVQSRKKAEMFLVRTDGFSCTREKVTESSLAFTHPSTQQQMLMWKSTPKTVLLLKKLGPELMEETKEVASFLYHQEKMNVLVEPEVHDILARIPGFGFIQTFYSQDTSDLHESVDFVACMGGDGVILHASNLFRGAVPPVVSFNLGSSGFLTSHTFEDFRKDLRQVIHGNNMVEGVYITLRMRLHCEVFHNGKAMPGKVFDVLNEVVVDRGSNPYLSKIECYEHDHLITKVQGDGVIVATPTGSTAYSTAAGGSMVHPNVPCMLFTPICPHSLSFRPVILPDSACLELKIPEDARSNAWVSFDGMRRQQLSRGDSVRISMSQHPLPTVNKSDQIGDWFHSLIRCLNWNERLDQKALSTGNPYTRFGPKSMLYSFLLFTVIISLQEVYSGKLAWSEWFTILGGFTSSLLFLVSLTFIGNFQEASGMKTGWGAVILAEAISLIAASTVHRVCITTCFLFSAGRTALRGY</sequence>
<evidence type="ECO:0000256" key="8">
    <source>
        <dbReference type="ARBA" id="ARBA00022777"/>
    </source>
</evidence>
<gene>
    <name evidence="18" type="ORF">SAY86_021944</name>
</gene>
<feature type="transmembrane region" description="Helical" evidence="16">
    <location>
        <begin position="1013"/>
        <end position="1034"/>
    </location>
</feature>
<evidence type="ECO:0000313" key="19">
    <source>
        <dbReference type="Proteomes" id="UP001346149"/>
    </source>
</evidence>
<dbReference type="Gene3D" id="3.90.190.10">
    <property type="entry name" value="Protein tyrosine phosphatase superfamily"/>
    <property type="match status" value="1"/>
</dbReference>
<dbReference type="GO" id="GO:0005524">
    <property type="term" value="F:ATP binding"/>
    <property type="evidence" value="ECO:0007669"/>
    <property type="project" value="UniProtKB-KW"/>
</dbReference>
<evidence type="ECO:0000256" key="15">
    <source>
        <dbReference type="ARBA" id="ARBA00053646"/>
    </source>
</evidence>
<dbReference type="FunFam" id="3.40.50.10330:FF:000019">
    <property type="entry name" value="NAD kinase 2, chloroplastic"/>
    <property type="match status" value="1"/>
</dbReference>
<dbReference type="Gene3D" id="2.60.200.30">
    <property type="entry name" value="Probable inorganic polyphosphate/atp-NAD kinase, domain 2"/>
    <property type="match status" value="1"/>
</dbReference>
<reference evidence="18 19" key="1">
    <citation type="journal article" date="2023" name="Hortic Res">
        <title>Pangenome of water caltrop reveals structural variations and asymmetric subgenome divergence after allopolyploidization.</title>
        <authorList>
            <person name="Zhang X."/>
            <person name="Chen Y."/>
            <person name="Wang L."/>
            <person name="Yuan Y."/>
            <person name="Fang M."/>
            <person name="Shi L."/>
            <person name="Lu R."/>
            <person name="Comes H.P."/>
            <person name="Ma Y."/>
            <person name="Chen Y."/>
            <person name="Huang G."/>
            <person name="Zhou Y."/>
            <person name="Zheng Z."/>
            <person name="Qiu Y."/>
        </authorList>
    </citation>
    <scope>NUCLEOTIDE SEQUENCE [LARGE SCALE GENOMIC DNA]</scope>
    <source>
        <strain evidence="18">F231</strain>
    </source>
</reference>
<keyword evidence="4" id="KW-0150">Chloroplast</keyword>
<comment type="caution">
    <text evidence="18">The sequence shown here is derived from an EMBL/GenBank/DDBJ whole genome shotgun (WGS) entry which is preliminary data.</text>
</comment>
<evidence type="ECO:0000256" key="10">
    <source>
        <dbReference type="ARBA" id="ARBA00022857"/>
    </source>
</evidence>
<keyword evidence="16" id="KW-1133">Transmembrane helix</keyword>
<keyword evidence="5" id="KW-0934">Plastid</keyword>
<evidence type="ECO:0000256" key="7">
    <source>
        <dbReference type="ARBA" id="ARBA00022741"/>
    </source>
</evidence>
<evidence type="ECO:0000256" key="14">
    <source>
        <dbReference type="ARBA" id="ARBA00047925"/>
    </source>
</evidence>
<evidence type="ECO:0000256" key="12">
    <source>
        <dbReference type="ARBA" id="ARBA00022946"/>
    </source>
</evidence>
<evidence type="ECO:0000256" key="13">
    <source>
        <dbReference type="ARBA" id="ARBA00023027"/>
    </source>
</evidence>
<evidence type="ECO:0000256" key="5">
    <source>
        <dbReference type="ARBA" id="ARBA00022640"/>
    </source>
</evidence>
<dbReference type="AlphaFoldDB" id="A0AAN7ML80"/>
<keyword evidence="7" id="KW-0547">Nucleotide-binding</keyword>
<evidence type="ECO:0000256" key="11">
    <source>
        <dbReference type="ARBA" id="ARBA00022860"/>
    </source>
</evidence>
<dbReference type="InterPro" id="IPR029021">
    <property type="entry name" value="Prot-tyrosine_phosphatase-like"/>
</dbReference>
<evidence type="ECO:0000256" key="1">
    <source>
        <dbReference type="ARBA" id="ARBA00004229"/>
    </source>
</evidence>
<dbReference type="Pfam" id="PF22741">
    <property type="entry name" value="PTP-NADK"/>
    <property type="match status" value="1"/>
</dbReference>
<evidence type="ECO:0000313" key="18">
    <source>
        <dbReference type="EMBL" id="KAK4801457.1"/>
    </source>
</evidence>
<keyword evidence="16" id="KW-0812">Transmembrane</keyword>
<keyword evidence="8" id="KW-0418">Kinase</keyword>
<dbReference type="InterPro" id="IPR017438">
    <property type="entry name" value="ATP-NAD_kinase_N"/>
</dbReference>
<comment type="similarity">
    <text evidence="2">Belongs to the NAD kinase family.</text>
</comment>
<evidence type="ECO:0000256" key="2">
    <source>
        <dbReference type="ARBA" id="ARBA00010995"/>
    </source>
</evidence>
<dbReference type="InterPro" id="IPR055214">
    <property type="entry name" value="PTP-NADK"/>
</dbReference>
<dbReference type="SUPFAM" id="SSF111331">
    <property type="entry name" value="NAD kinase/diacylglycerol kinase-like"/>
    <property type="match status" value="1"/>
</dbReference>
<dbReference type="GO" id="GO:0006741">
    <property type="term" value="P:NADP+ biosynthetic process"/>
    <property type="evidence" value="ECO:0007669"/>
    <property type="project" value="InterPro"/>
</dbReference>
<keyword evidence="19" id="KW-1185">Reference proteome</keyword>
<keyword evidence="13" id="KW-0520">NAD</keyword>